<dbReference type="EMBL" id="JBBXJM010000002">
    <property type="protein sequence ID" value="KAL1411760.1"/>
    <property type="molecule type" value="Genomic_DNA"/>
</dbReference>
<gene>
    <name evidence="1" type="ORF">Q8F55_002727</name>
</gene>
<sequence length="131" mass="14970">MPKDDDTEIITDDRWWTRGDFTVISSDNVRFLVPSQSLFSASPVFGDASDVGGGSADKTVHLTDTTFETASTLSAFFWFITRAEIDPLWLHGDLIPVCERISHLVTFLHKYQCDATLKMFKSTFHYNYNHR</sequence>
<dbReference type="GeneID" id="95983770"/>
<evidence type="ECO:0000313" key="2">
    <source>
        <dbReference type="Proteomes" id="UP001565368"/>
    </source>
</evidence>
<reference evidence="1 2" key="1">
    <citation type="submission" date="2023-08" db="EMBL/GenBank/DDBJ databases">
        <title>Annotated Genome Sequence of Vanrija albida AlHP1.</title>
        <authorList>
            <person name="Herzog R."/>
        </authorList>
    </citation>
    <scope>NUCLEOTIDE SEQUENCE [LARGE SCALE GENOMIC DNA]</scope>
    <source>
        <strain evidence="1 2">AlHP1</strain>
    </source>
</reference>
<dbReference type="Proteomes" id="UP001565368">
    <property type="component" value="Unassembled WGS sequence"/>
</dbReference>
<evidence type="ECO:0000313" key="1">
    <source>
        <dbReference type="EMBL" id="KAL1411760.1"/>
    </source>
</evidence>
<name>A0ABR3QAL9_9TREE</name>
<protein>
    <recommendedName>
        <fullName evidence="3">BTB domain-containing protein</fullName>
    </recommendedName>
</protein>
<organism evidence="1 2">
    <name type="scientific">Vanrija albida</name>
    <dbReference type="NCBI Taxonomy" id="181172"/>
    <lineage>
        <taxon>Eukaryota</taxon>
        <taxon>Fungi</taxon>
        <taxon>Dikarya</taxon>
        <taxon>Basidiomycota</taxon>
        <taxon>Agaricomycotina</taxon>
        <taxon>Tremellomycetes</taxon>
        <taxon>Trichosporonales</taxon>
        <taxon>Trichosporonaceae</taxon>
        <taxon>Vanrija</taxon>
    </lineage>
</organism>
<comment type="caution">
    <text evidence="1">The sequence shown here is derived from an EMBL/GenBank/DDBJ whole genome shotgun (WGS) entry which is preliminary data.</text>
</comment>
<dbReference type="RefSeq" id="XP_069211704.1">
    <property type="nucleotide sequence ID" value="XM_069351318.1"/>
</dbReference>
<accession>A0ABR3QAL9</accession>
<proteinExistence type="predicted"/>
<evidence type="ECO:0008006" key="3">
    <source>
        <dbReference type="Google" id="ProtNLM"/>
    </source>
</evidence>
<keyword evidence="2" id="KW-1185">Reference proteome</keyword>